<evidence type="ECO:0000259" key="5">
    <source>
        <dbReference type="SMART" id="SM00912"/>
    </source>
</evidence>
<name>A0ABT5JUK9_9BURK</name>
<protein>
    <submittedName>
        <fullName evidence="6">Filamentous hemagglutinin family protein</fullName>
    </submittedName>
</protein>
<feature type="region of interest" description="Disordered" evidence="4">
    <location>
        <begin position="61"/>
        <end position="86"/>
    </location>
</feature>
<dbReference type="Pfam" id="PF12545">
    <property type="entry name" value="DUF3739"/>
    <property type="match status" value="1"/>
</dbReference>
<dbReference type="SUPFAM" id="SSF51126">
    <property type="entry name" value="Pectin lyase-like"/>
    <property type="match status" value="1"/>
</dbReference>
<dbReference type="InterPro" id="IPR011050">
    <property type="entry name" value="Pectin_lyase_fold/virulence"/>
</dbReference>
<evidence type="ECO:0000313" key="7">
    <source>
        <dbReference type="Proteomes" id="UP001221208"/>
    </source>
</evidence>
<keyword evidence="2" id="KW-0964">Secreted</keyword>
<dbReference type="NCBIfam" id="TIGR01901">
    <property type="entry name" value="adhes_NPXG"/>
    <property type="match status" value="1"/>
</dbReference>
<comment type="caution">
    <text evidence="6">The sequence shown here is derived from an EMBL/GenBank/DDBJ whole genome shotgun (WGS) entry which is preliminary data.</text>
</comment>
<reference evidence="6 7" key="1">
    <citation type="submission" date="2022-10" db="EMBL/GenBank/DDBJ databases">
        <title>Janthinobacterium sp. hw3 Genome sequencing.</title>
        <authorList>
            <person name="Park S."/>
        </authorList>
    </citation>
    <scope>NUCLEOTIDE SEQUENCE [LARGE SCALE GENOMIC DNA]</scope>
    <source>
        <strain evidence="7">hw3</strain>
    </source>
</reference>
<dbReference type="Gene3D" id="2.160.20.10">
    <property type="entry name" value="Single-stranded right-handed beta-helix, Pectin lyase-like"/>
    <property type="match status" value="3"/>
</dbReference>
<gene>
    <name evidence="6" type="ORF">OIK44_02440</name>
</gene>
<accession>A0ABT5JUK9</accession>
<dbReference type="RefSeq" id="WP_273669074.1">
    <property type="nucleotide sequence ID" value="NZ_JAQQXR010000001.1"/>
</dbReference>
<feature type="domain" description="Filamentous haemagglutinin FhaB/tRNA nuclease CdiA-like TPS" evidence="5">
    <location>
        <begin position="135"/>
        <end position="257"/>
    </location>
</feature>
<feature type="region of interest" description="Disordered" evidence="4">
    <location>
        <begin position="3704"/>
        <end position="3725"/>
    </location>
</feature>
<feature type="region of interest" description="Disordered" evidence="4">
    <location>
        <begin position="819"/>
        <end position="838"/>
    </location>
</feature>
<dbReference type="Pfam" id="PF05860">
    <property type="entry name" value="TPS"/>
    <property type="match status" value="1"/>
</dbReference>
<evidence type="ECO:0000313" key="6">
    <source>
        <dbReference type="EMBL" id="MDC8756443.1"/>
    </source>
</evidence>
<comment type="subcellular location">
    <subcellularLocation>
        <location evidence="1">Secreted</location>
    </subcellularLocation>
</comment>
<dbReference type="InterPro" id="IPR008638">
    <property type="entry name" value="FhaB/CdiA-like_TPS"/>
</dbReference>
<feature type="compositionally biased region" description="Low complexity" evidence="4">
    <location>
        <begin position="61"/>
        <end position="72"/>
    </location>
</feature>
<keyword evidence="3" id="KW-0732">Signal</keyword>
<dbReference type="EMBL" id="JAQQXR010000001">
    <property type="protein sequence ID" value="MDC8756443.1"/>
    <property type="molecule type" value="Genomic_DNA"/>
</dbReference>
<dbReference type="SMART" id="SM00912">
    <property type="entry name" value="Haemagg_act"/>
    <property type="match status" value="1"/>
</dbReference>
<dbReference type="InterPro" id="IPR021026">
    <property type="entry name" value="Filamn_hemagglutn_DUF3739"/>
</dbReference>
<organism evidence="6 7">
    <name type="scientific">Janthinobacterium fluminis</name>
    <dbReference type="NCBI Taxonomy" id="2987524"/>
    <lineage>
        <taxon>Bacteria</taxon>
        <taxon>Pseudomonadati</taxon>
        <taxon>Pseudomonadota</taxon>
        <taxon>Betaproteobacteria</taxon>
        <taxon>Burkholderiales</taxon>
        <taxon>Oxalobacteraceae</taxon>
        <taxon>Janthinobacterium</taxon>
    </lineage>
</organism>
<keyword evidence="7" id="KW-1185">Reference proteome</keyword>
<evidence type="ECO:0000256" key="3">
    <source>
        <dbReference type="ARBA" id="ARBA00022729"/>
    </source>
</evidence>
<evidence type="ECO:0000256" key="1">
    <source>
        <dbReference type="ARBA" id="ARBA00004613"/>
    </source>
</evidence>
<dbReference type="Proteomes" id="UP001221208">
    <property type="component" value="Unassembled WGS sequence"/>
</dbReference>
<evidence type="ECO:0000256" key="4">
    <source>
        <dbReference type="SAM" id="MobiDB-lite"/>
    </source>
</evidence>
<dbReference type="PANTHER" id="PTHR12338:SF8">
    <property type="entry name" value="HEME_HEMOPEXIN-BINDING PROTEIN"/>
    <property type="match status" value="1"/>
</dbReference>
<proteinExistence type="predicted"/>
<sequence>MTRLPIRPRPRTAPAPVPTPLAAAVATLMLLGGVAAPVQAQQAFSAAWFAAKGGVQQAAAASGRLPNGQPLAPAAPLPGQPRAGEQAERAVNNLHLAARAIVAQQAAQAAARQLALNGPSGIPDGLAEGGLKVDSNSLSAGWLNAKAPVQTTAGGKTEVSIEQTAEKAILNWERFNVGRDTTLRFDQRGGAKAGGGNSWIALNRINDPSGKPSQIAGQIKADGAVYLINRNGIIFTGSSQINTATLVASSLSLSDKQFQRGINNPNVVPFAGGSSPVIPQFGDFTARVPDVFGDSGFKPGSGGAPDGMGRVERFVPGAAPGEVRTEAGARLETAAGGKLMLFAPKVRNAGYLAAPDGQVILAAGENVYLKTSPLNDANGVRGLDVAVSATPGWMFSSDHVAGALGLVPVYADAAYVAGVRDVVLPEMAARALAIGYEVDNSGTVRAERGNITLQGRDVRQNGALLSTTALNNRSGSILMRAWGLGTHAVSGETDELQNWLAGTLTLGRGSVTQILPDAADRSEIEASSLATRYQAGAVGLYGQLIDFKPTAGVLVPAGRINVESAVNPLFTQVPWYKPGSLGDASRVYVDSDAFLSVAGLRDVQLAMARNFIEADLRINELRDSPLQRDSWLRGQKVVVDRRAGGVFDGGPMAGVQWLLQADGKYAAGRWAGTPLADVSGWIGVGKTDLQELSTNAGKITLRAGGAVITRAGSQLDVSGGSVRYADGLNTSTKLLGADGRVVGIDQAMPDLAYVGIAGRHVERHARWGVAQTWRNPLIGGDRLEAGYTEGRKAGAVQIFSGQALVLEGDFWGGAVVGERQRQQPAQKQGGRLELGNGVRDDRPWAPGQVLISHDPQRLAAGFDAGSALGEAFFVLPRPETGQSRPAKRSYLSDAMLNRSGMGEVVINLSGDFVLEAGAALELAPGAAFTVTGGEGSMVDMAVNGSIRSAGGTIAFETINGRVAVGAGSRLDAGGQWLNVWRDGAAPAAWNAGGGAITLGAGTLAIAADAVLDVSGGGRVERSGAGKARLRAGDAGSISLAGLGAGTRLGQLDLRGHAAGSAGRLVLESAVSVQIGGRGAAPGVLSLPATLFGERGFGDVTVKLSGAGTIGVPDDALVQQLPASVDLAAVDYRAIASGERLAGHAPTAVLAADARLARRPASLTLSAPGGAIDIGAGARVETDTGGRLSLNLSAPGTLTVRGTLEAPAGRIELSTPGALLLDADAQLLARGAPVLAADASGRLGGKVLAGGEVLLKGAQSLRLEAGAIVDVSGAYGEVDMADGDGRPGTLVPRRVGLASDGGSVTLQGGASGSMHVAATLRGYAGGAGAAGGRLTVSDISAGAAGGAGGVAFPSKLYWRDPVSGQVKSERPTKILDLDLFNEYGSAAMPLSSELRYALMGLPASAATGMEIVADLDGASGAALLKPWEVDASIDPVAVQLLLKNFWTDAALSKRLAIADIRALPSSRILERSLSGGGFGTLTLQADKGITLGSGVHVRALGELNIATARLSNGGSGGSARLTAPHLTLQQPVYAPTPWGAAAALGGTLTLAAQVIDVQRGGDEPGAGRRGTRIGGFDRTVLDAGSIRLGGALPAQLGLGSQFQVNLDVDGQLLLRAGQVSPDTAMTAVLRAGRAIVVEGCGAAAAAPLSAGGTLRLEAPHIEQGGVLRAPFGRIELLAGERLVLGAGSLTSVSGAGLAVPYGSLGNNEHWLDPTRPIDGANPAGTALAALPEKRITLKAPDVALGAGAVVDIAGGGDLHAAEFVPGPGGSHDLLATPGMQAILPGAGLAPAGGAPAGARVWLAGGPGLAAGWYTLLPACYALLPGAFAVYSSGKSWAGAAAGAVAGADGSLLMAGKGGNAYAGSQDAVATAWRVMPGKTLRRYTQYNEAFANDFFGSESFKLSQYRLNGQSSVTPRLARDGGAVVFDAAQNLLLNGTLRSQAGAGGRGGLVDIAGQRIAIVGAGQDAGTLRADGYLLIDAASLTNFGAGSLLVGGTRKGDPRGLQLSVTASDIVVRNGAGSALSGAEIILAASEKIAIEAGSVVKAQGGAAGGAGDLVVAPQRAAVYDTRDTPEQDDDVLVAPARDWGALLRVANGDAVKVIRQNVDSAGGGVVNIGAGAVVDGGAALLIDATRTTELAASARLSAASLSVAAGRIGFGGGSGGLLLDTATLAQLADAKHLTLRSYSSFDFYRPLDLGAAGLASVTFDGGAFVGHGAGDIRVKGATIALENSAGPVAAGGAGAGRLTLDADTLVLGAGQKRFAGFDAVELGGRARIVGRGAGGIDAGAAALTLTTPLLTGQGSAAQSIVTQGLLQVKAAAGAAPAERDLQDSLGARLSLSGASVLFGGRAVALGGSVELSATAGGVLLGEGAQIDVGGFARQFFDAAAYADAGRISLTAAGGDVRLDGGSKLNLAAHRDGGSAGTLALAATGGGSVVLNGSIAAQAGSGGKAGAFALDIDALPDFAGLGQRLNAAGFSRSRQFRIHRGDVLLDGAIEVQDFGLTADRGHVTVTGKVDARSAYGGSIRITGGNGVAMRDGAQLLAGANGERGLGGGRVTLEAAGGRLDVQGGVVDVAGGDGGSVRLRAARNGDADIAVDRLNLRVLGARSAVLEGVRVYTSASVDAVKADAVRDAGAFMGNAGAMAARLGNSLAIMPGIVIQSDADLAMAGDWNLFSDFAGAREGSLSLRAGGNLRLGGHLSDGFNSAGRDGVLQDAASWNLRLVAGADMGSAQVLALKPLAAQAGGGAIVVGGAGAGTLVRTGTGDIEVRAGRDLTLAHKESVIYTAGRKDLSQWSDFTTARADAVYGAGGGNLDIAAQGSIEAQVSGQRFTQWLNRQGNVNGEFYFGAYTRRGEPAGPEQSSWWINPGAFQQGVAALGGGNVTVTAGGDLGNLVVALPTTMRMRGGRAADEAMTMELRNGGAMTVEAGGAIRGGQYYVARGEGSIRAGETRDGHAVSISTPLEGPHRFTVAPVLALGDATLSLRTAGDLRLQSVVDPLLVRYGDDGSGELASGDYGAYMSGYTGRSALTLASTGGDVVLVNQADFIFRDLYMSGAGEAENRLIGLGGNRYPARTHAVAMNGGLEIQGPMYVMPAASNDLQLLARRDVRFNSQNVEALKNLADYRTVNVPYAQVVMAHATPDMVPSAYAPAGGDGYQHRVFLNELLINEISPNLYVSPADNAYYQRVGNPRVLALAGDFQPSRIYAAQGSILGVDMRASESTWLRAGTDIRGMRIDARNLRASDTTLLEAGNDIVALSPVRGRHSAVADGSGSITVQGPGTLTLSAGRDVYADNLKIQTLGRQRYNEADNRPIAGTEVKGLPEQGAAITVMAGMNQAPSYAAFAGAYLDPARVAAMPDYLKSTAADGTVLPLYLLDRVETRPDGREKIVSRGLASYMKEIGGETLAPLEAWARFQALPAPAQQQFLRQVYLLELREAGRDQNEAGADGMPRNGGYNRGYAAIGSLFPGDKWKGNVAANTLMLRTMAGGDINVLTPGGGLQVAALGAAVPAGHGLVTLASGHINVFAKDDVVVNRSRILSFVPAASARGSDQIIWSSAGGIDAGRGAKTVRVPSAPELRTDFDGNTVVREQSDMSGSGIGTVGDGDVDLIAPRGTVNAGDAGVRVAGNLNIAALQVLNAGNIQVKGESKGVPVLAAVNVGALSNASAAAAQAGAAAQDELRRERAAARQALPSIFTVRVTGFGGEAAEGGADGPAKTGAGAEPPGYKPHSVIRVLGAGALPESARQQLTPAERGQLDL</sequence>
<dbReference type="InterPro" id="IPR012334">
    <property type="entry name" value="Pectin_lyas_fold"/>
</dbReference>
<evidence type="ECO:0000256" key="2">
    <source>
        <dbReference type="ARBA" id="ARBA00022525"/>
    </source>
</evidence>
<dbReference type="PANTHER" id="PTHR12338">
    <property type="entry name" value="AUTOTRANSPORTER"/>
    <property type="match status" value="1"/>
</dbReference>
<dbReference type="InterPro" id="IPR050909">
    <property type="entry name" value="Bact_Autotransporter_VF"/>
</dbReference>